<dbReference type="AlphaFoldDB" id="A0A8K0W0B1"/>
<dbReference type="Pfam" id="PF00583">
    <property type="entry name" value="Acetyltransf_1"/>
    <property type="match status" value="1"/>
</dbReference>
<name>A0A8K0W0B1_9PLEO</name>
<dbReference type="OrthoDB" id="41532at2759"/>
<accession>A0A8K0W0B1</accession>
<dbReference type="GO" id="GO:0016747">
    <property type="term" value="F:acyltransferase activity, transferring groups other than amino-acyl groups"/>
    <property type="evidence" value="ECO:0007669"/>
    <property type="project" value="InterPro"/>
</dbReference>
<keyword evidence="3" id="KW-1185">Reference proteome</keyword>
<comment type="caution">
    <text evidence="2">The sequence shown here is derived from an EMBL/GenBank/DDBJ whole genome shotgun (WGS) entry which is preliminary data.</text>
</comment>
<protein>
    <submittedName>
        <fullName evidence="2">Acyl-CoA N-acyltransferase</fullName>
    </submittedName>
</protein>
<feature type="domain" description="N-acetyltransferase" evidence="1">
    <location>
        <begin position="7"/>
        <end position="173"/>
    </location>
</feature>
<dbReference type="PANTHER" id="PTHR43617:SF34">
    <property type="entry name" value="PUTATIVE-RELATED"/>
    <property type="match status" value="1"/>
</dbReference>
<evidence type="ECO:0000313" key="3">
    <source>
        <dbReference type="Proteomes" id="UP000813461"/>
    </source>
</evidence>
<evidence type="ECO:0000259" key="1">
    <source>
        <dbReference type="PROSITE" id="PS51186"/>
    </source>
</evidence>
<dbReference type="Gene3D" id="3.40.630.30">
    <property type="match status" value="1"/>
</dbReference>
<proteinExistence type="predicted"/>
<dbReference type="InterPro" id="IPR000182">
    <property type="entry name" value="GNAT_dom"/>
</dbReference>
<organism evidence="2 3">
    <name type="scientific">Paraphoma chrysanthemicola</name>
    <dbReference type="NCBI Taxonomy" id="798071"/>
    <lineage>
        <taxon>Eukaryota</taxon>
        <taxon>Fungi</taxon>
        <taxon>Dikarya</taxon>
        <taxon>Ascomycota</taxon>
        <taxon>Pezizomycotina</taxon>
        <taxon>Dothideomycetes</taxon>
        <taxon>Pleosporomycetidae</taxon>
        <taxon>Pleosporales</taxon>
        <taxon>Pleosporineae</taxon>
        <taxon>Phaeosphaeriaceae</taxon>
        <taxon>Paraphoma</taxon>
    </lineage>
</organism>
<dbReference type="InterPro" id="IPR016181">
    <property type="entry name" value="Acyl_CoA_acyltransferase"/>
</dbReference>
<dbReference type="SUPFAM" id="SSF55729">
    <property type="entry name" value="Acyl-CoA N-acyltransferases (Nat)"/>
    <property type="match status" value="1"/>
</dbReference>
<reference evidence="2" key="1">
    <citation type="journal article" date="2021" name="Nat. Commun.">
        <title>Genetic determinants of endophytism in the Arabidopsis root mycobiome.</title>
        <authorList>
            <person name="Mesny F."/>
            <person name="Miyauchi S."/>
            <person name="Thiergart T."/>
            <person name="Pickel B."/>
            <person name="Atanasova L."/>
            <person name="Karlsson M."/>
            <person name="Huettel B."/>
            <person name="Barry K.W."/>
            <person name="Haridas S."/>
            <person name="Chen C."/>
            <person name="Bauer D."/>
            <person name="Andreopoulos W."/>
            <person name="Pangilinan J."/>
            <person name="LaButti K."/>
            <person name="Riley R."/>
            <person name="Lipzen A."/>
            <person name="Clum A."/>
            <person name="Drula E."/>
            <person name="Henrissat B."/>
            <person name="Kohler A."/>
            <person name="Grigoriev I.V."/>
            <person name="Martin F.M."/>
            <person name="Hacquard S."/>
        </authorList>
    </citation>
    <scope>NUCLEOTIDE SEQUENCE</scope>
    <source>
        <strain evidence="2">MPI-SDFR-AT-0120</strain>
    </source>
</reference>
<dbReference type="PANTHER" id="PTHR43617">
    <property type="entry name" value="L-AMINO ACID N-ACETYLTRANSFERASE"/>
    <property type="match status" value="1"/>
</dbReference>
<dbReference type="EMBL" id="JAGMVJ010000005">
    <property type="protein sequence ID" value="KAH7090221.1"/>
    <property type="molecule type" value="Genomic_DNA"/>
</dbReference>
<sequence>MSEPGAVVIRPREPSDVPNLTQILTNVYNLTKYPVDGPSSFPARFSSPKTLYSFVAIYNDTVAGHAELQPATVLNPIVKQSLASHGAIESFATLVTLFVDPNIQGKGIGARLVEDALAWGRREGMRLALIVLAKDVAAIRMYEKMGWERGVEYFYETKEGVKYRAFSYLAPAG</sequence>
<dbReference type="CDD" id="cd04301">
    <property type="entry name" value="NAT_SF"/>
    <property type="match status" value="1"/>
</dbReference>
<evidence type="ECO:0000313" key="2">
    <source>
        <dbReference type="EMBL" id="KAH7090221.1"/>
    </source>
</evidence>
<dbReference type="InterPro" id="IPR050276">
    <property type="entry name" value="MshD_Acetyltransferase"/>
</dbReference>
<dbReference type="PROSITE" id="PS51186">
    <property type="entry name" value="GNAT"/>
    <property type="match status" value="1"/>
</dbReference>
<gene>
    <name evidence="2" type="ORF">FB567DRAFT_519344</name>
</gene>
<dbReference type="Proteomes" id="UP000813461">
    <property type="component" value="Unassembled WGS sequence"/>
</dbReference>